<feature type="active site" description="Proton acceptor" evidence="17">
    <location>
        <position position="363"/>
    </location>
</feature>
<comment type="function">
    <text evidence="16 17">Catalyzes the last two sequential reactions in the de novo biosynthetic pathway for UDP-N-acetylglucosamine (UDP-GlcNAc). The C-terminal domain catalyzes the transfer of acetyl group from acetyl coenzyme A to glucosamine-1-phosphate (GlcN-1-P) to produce N-acetylglucosamine-1-phosphate (GlcNAc-1-P), which is converted into UDP-GlcNAc by the transfer of uridine 5-monophosphate (from uridine 5-triphosphate), a reaction catalyzed by the N-terminal domain.</text>
</comment>
<evidence type="ECO:0000256" key="13">
    <source>
        <dbReference type="ARBA" id="ARBA00023316"/>
    </source>
</evidence>
<feature type="binding site" evidence="17">
    <location>
        <position position="366"/>
    </location>
    <ligand>
        <name>UDP-N-acetyl-alpha-D-glucosamine</name>
        <dbReference type="ChEBI" id="CHEBI:57705"/>
    </ligand>
</feature>
<dbReference type="Pfam" id="PF25087">
    <property type="entry name" value="GMPPB_C"/>
    <property type="match status" value="1"/>
</dbReference>
<comment type="subunit">
    <text evidence="17">Homotrimer.</text>
</comment>
<evidence type="ECO:0000256" key="14">
    <source>
        <dbReference type="ARBA" id="ARBA00048247"/>
    </source>
</evidence>
<comment type="catalytic activity">
    <reaction evidence="14 17">
        <text>alpha-D-glucosamine 1-phosphate + acetyl-CoA = N-acetyl-alpha-D-glucosamine 1-phosphate + CoA + H(+)</text>
        <dbReference type="Rhea" id="RHEA:13725"/>
        <dbReference type="ChEBI" id="CHEBI:15378"/>
        <dbReference type="ChEBI" id="CHEBI:57287"/>
        <dbReference type="ChEBI" id="CHEBI:57288"/>
        <dbReference type="ChEBI" id="CHEBI:57776"/>
        <dbReference type="ChEBI" id="CHEBI:58516"/>
        <dbReference type="EC" id="2.3.1.157"/>
    </reaction>
</comment>
<evidence type="ECO:0000259" key="19">
    <source>
        <dbReference type="Pfam" id="PF25087"/>
    </source>
</evidence>
<keyword evidence="5 17" id="KW-0548">Nucleotidyltransferase</keyword>
<keyword evidence="6 17" id="KW-0479">Metal-binding</keyword>
<feature type="binding site" evidence="17">
    <location>
        <position position="154"/>
    </location>
    <ligand>
        <name>UDP-N-acetyl-alpha-D-glucosamine</name>
        <dbReference type="ChEBI" id="CHEBI:57705"/>
    </ligand>
</feature>
<feature type="domain" description="MobA-like NTP transferase" evidence="18">
    <location>
        <begin position="9"/>
        <end position="123"/>
    </location>
</feature>
<dbReference type="EC" id="2.3.1.157" evidence="17"/>
<sequence>MHKDLINIVILAAGKGNRMCSDIPKVLHSIAGKPIIKYIVDTAKNINKHKIYIIYGFKGDLIKKKLNDNSIHWILQKEQLGTGHAIQQLLPYLNNNENLLILYGDIPFISKATLEQLCDKKPKHGMSLLTAILDNPSGYGRVIRNNNVIAEIIEDKDANSHQLNIKEINTGIMFANVKDVKNWLKRTNNDNVQKEYYLTDIIKIAYQDNYFIKAIHPFDINEIKGVNDRIQLANLERIYQSNQIKTLILSGVTLRDPDRFDLRGTLICGIDVEIDVNVIIEGHVVLGNRVKIGAGCIIQNSSIDDDCNIHPYSIIRNSNLSVKCNIGPFSHLRNNAKLNHNVCIGNFVEIKDISLGNNSKAKHLSYLGDSEIGSNVNIGAGSITCNYDGKNKLKTIIGNDVFIGSDTQLVAPLTIIDNATIAAGTTVLKDINTSDLTLNPKKQIYKENWKRPSKK</sequence>
<evidence type="ECO:0000256" key="9">
    <source>
        <dbReference type="ARBA" id="ARBA00022960"/>
    </source>
</evidence>
<feature type="binding site" evidence="17">
    <location>
        <position position="25"/>
    </location>
    <ligand>
        <name>UDP-N-acetyl-alpha-D-glucosamine</name>
        <dbReference type="ChEBI" id="CHEBI:57705"/>
    </ligand>
</feature>
<dbReference type="PANTHER" id="PTHR43584:SF3">
    <property type="entry name" value="BIFUNCTIONAL PROTEIN GLMU"/>
    <property type="match status" value="1"/>
</dbReference>
<dbReference type="EMBL" id="PDKT01000006">
    <property type="protein sequence ID" value="PPI87649.1"/>
    <property type="molecule type" value="Genomic_DNA"/>
</dbReference>
<dbReference type="Gene3D" id="2.160.10.10">
    <property type="entry name" value="Hexapeptide repeat proteins"/>
    <property type="match status" value="1"/>
</dbReference>
<evidence type="ECO:0000313" key="20">
    <source>
        <dbReference type="EMBL" id="PPI87649.1"/>
    </source>
</evidence>
<dbReference type="UniPathway" id="UPA00973"/>
<evidence type="ECO:0000256" key="12">
    <source>
        <dbReference type="ARBA" id="ARBA00023315"/>
    </source>
</evidence>
<feature type="region of interest" description="Linker" evidence="17">
    <location>
        <begin position="230"/>
        <end position="250"/>
    </location>
</feature>
<feature type="binding site" evidence="17">
    <location>
        <position position="76"/>
    </location>
    <ligand>
        <name>UDP-N-acetyl-alpha-D-glucosamine</name>
        <dbReference type="ChEBI" id="CHEBI:57705"/>
    </ligand>
</feature>
<keyword evidence="12 17" id="KW-0012">Acyltransferase</keyword>
<evidence type="ECO:0000256" key="10">
    <source>
        <dbReference type="ARBA" id="ARBA00022984"/>
    </source>
</evidence>
<feature type="binding site" evidence="17">
    <location>
        <position position="227"/>
    </location>
    <ligand>
        <name>UDP-N-acetyl-alpha-D-glucosamine</name>
        <dbReference type="ChEBI" id="CHEBI:57705"/>
    </ligand>
</feature>
<keyword evidence="4 17" id="KW-0808">Transferase</keyword>
<evidence type="ECO:0000256" key="3">
    <source>
        <dbReference type="ARBA" id="ARBA00022490"/>
    </source>
</evidence>
<dbReference type="InterPro" id="IPR011004">
    <property type="entry name" value="Trimer_LpxA-like_sf"/>
</dbReference>
<evidence type="ECO:0000313" key="21">
    <source>
        <dbReference type="Proteomes" id="UP000296153"/>
    </source>
</evidence>
<accession>A0A2P5SZ90</accession>
<dbReference type="InterPro" id="IPR038009">
    <property type="entry name" value="GlmU_C_LbH"/>
</dbReference>
<evidence type="ECO:0000256" key="7">
    <source>
        <dbReference type="ARBA" id="ARBA00022737"/>
    </source>
</evidence>
<dbReference type="GO" id="GO:0003977">
    <property type="term" value="F:UDP-N-acetylglucosamine diphosphorylase activity"/>
    <property type="evidence" value="ECO:0007669"/>
    <property type="project" value="UniProtKB-UniRule"/>
</dbReference>
<dbReference type="Pfam" id="PF12804">
    <property type="entry name" value="NTP_transf_3"/>
    <property type="match status" value="1"/>
</dbReference>
<dbReference type="GO" id="GO:0071555">
    <property type="term" value="P:cell wall organization"/>
    <property type="evidence" value="ECO:0007669"/>
    <property type="project" value="UniProtKB-KW"/>
</dbReference>
<dbReference type="GO" id="GO:0019134">
    <property type="term" value="F:glucosamine-1-phosphate N-acetyltransferase activity"/>
    <property type="evidence" value="ECO:0007669"/>
    <property type="project" value="UniProtKB-UniRule"/>
</dbReference>
<evidence type="ECO:0000256" key="5">
    <source>
        <dbReference type="ARBA" id="ARBA00022695"/>
    </source>
</evidence>
<feature type="binding site" evidence="17">
    <location>
        <position position="423"/>
    </location>
    <ligand>
        <name>acetyl-CoA</name>
        <dbReference type="ChEBI" id="CHEBI:57288"/>
    </ligand>
</feature>
<dbReference type="GO" id="GO:0006048">
    <property type="term" value="P:UDP-N-acetylglucosamine biosynthetic process"/>
    <property type="evidence" value="ECO:0007669"/>
    <property type="project" value="UniProtKB-UniPathway"/>
</dbReference>
<dbReference type="PANTHER" id="PTHR43584">
    <property type="entry name" value="NUCLEOTIDYL TRANSFERASE"/>
    <property type="match status" value="1"/>
</dbReference>
<dbReference type="InterPro" id="IPR025877">
    <property type="entry name" value="MobA-like_NTP_Trfase"/>
</dbReference>
<keyword evidence="13 17" id="KW-0961">Cell wall biogenesis/degradation</keyword>
<dbReference type="SUPFAM" id="SSF53448">
    <property type="entry name" value="Nucleotide-diphospho-sugar transferases"/>
    <property type="match status" value="1"/>
</dbReference>
<feature type="region of interest" description="N-acetyltransferase" evidence="17">
    <location>
        <begin position="251"/>
        <end position="455"/>
    </location>
</feature>
<dbReference type="GO" id="GO:0008360">
    <property type="term" value="P:regulation of cell shape"/>
    <property type="evidence" value="ECO:0007669"/>
    <property type="project" value="UniProtKB-KW"/>
</dbReference>
<feature type="binding site" evidence="17">
    <location>
        <position position="105"/>
    </location>
    <ligand>
        <name>Mg(2+)</name>
        <dbReference type="ChEBI" id="CHEBI:18420"/>
    </ligand>
</feature>
<evidence type="ECO:0000259" key="18">
    <source>
        <dbReference type="Pfam" id="PF12804"/>
    </source>
</evidence>
<feature type="binding site" evidence="17">
    <location>
        <position position="169"/>
    </location>
    <ligand>
        <name>UDP-N-acetyl-alpha-D-glucosamine</name>
        <dbReference type="ChEBI" id="CHEBI:57705"/>
    </ligand>
</feature>
<feature type="binding site" evidence="17">
    <location>
        <position position="333"/>
    </location>
    <ligand>
        <name>UDP-N-acetyl-alpha-D-glucosamine</name>
        <dbReference type="ChEBI" id="CHEBI:57705"/>
    </ligand>
</feature>
<keyword evidence="8 17" id="KW-0460">Magnesium</keyword>
<evidence type="ECO:0000256" key="1">
    <source>
        <dbReference type="ARBA" id="ARBA00007707"/>
    </source>
</evidence>
<comment type="similarity">
    <text evidence="2 17">In the N-terminal section; belongs to the N-acetylglucosamine-1-phosphate uridyltransferase family.</text>
</comment>
<feature type="binding site" evidence="17">
    <location>
        <begin position="11"/>
        <end position="14"/>
    </location>
    <ligand>
        <name>UDP-N-acetyl-alpha-D-glucosamine</name>
        <dbReference type="ChEBI" id="CHEBI:57705"/>
    </ligand>
</feature>
<comment type="caution">
    <text evidence="20">The sequence shown here is derived from an EMBL/GenBank/DDBJ whole genome shotgun (WGS) entry which is preliminary data.</text>
</comment>
<feature type="binding site" evidence="17">
    <location>
        <position position="227"/>
    </location>
    <ligand>
        <name>Mg(2+)</name>
        <dbReference type="ChEBI" id="CHEBI:18420"/>
    </ligand>
</feature>
<organism evidence="20 21">
    <name type="scientific">Candidatus Pantoea edessiphila</name>
    <dbReference type="NCBI Taxonomy" id="2044610"/>
    <lineage>
        <taxon>Bacteria</taxon>
        <taxon>Pseudomonadati</taxon>
        <taxon>Pseudomonadota</taxon>
        <taxon>Gammaproteobacteria</taxon>
        <taxon>Enterobacterales</taxon>
        <taxon>Erwiniaceae</taxon>
        <taxon>Pantoea</taxon>
    </lineage>
</organism>
<dbReference type="InterPro" id="IPR005882">
    <property type="entry name" value="Bifunctional_GlmU"/>
</dbReference>
<dbReference type="GO" id="GO:0016020">
    <property type="term" value="C:membrane"/>
    <property type="evidence" value="ECO:0007669"/>
    <property type="project" value="GOC"/>
</dbReference>
<dbReference type="Proteomes" id="UP000296153">
    <property type="component" value="Unassembled WGS sequence"/>
</dbReference>
<evidence type="ECO:0000256" key="6">
    <source>
        <dbReference type="ARBA" id="ARBA00022723"/>
    </source>
</evidence>
<proteinExistence type="inferred from homology"/>
<feature type="binding site" evidence="17">
    <location>
        <begin position="103"/>
        <end position="105"/>
    </location>
    <ligand>
        <name>UDP-N-acetyl-alpha-D-glucosamine</name>
        <dbReference type="ChEBI" id="CHEBI:57705"/>
    </ligand>
</feature>
<evidence type="ECO:0000256" key="17">
    <source>
        <dbReference type="HAMAP-Rule" id="MF_01631"/>
    </source>
</evidence>
<dbReference type="CDD" id="cd02540">
    <property type="entry name" value="GT2_GlmU_N_bac"/>
    <property type="match status" value="1"/>
</dbReference>
<gene>
    <name evidence="17 20" type="primary">glmU</name>
    <name evidence="20" type="ORF">CRV12_03450</name>
</gene>
<feature type="binding site" evidence="17">
    <location>
        <position position="140"/>
    </location>
    <ligand>
        <name>UDP-N-acetyl-alpha-D-glucosamine</name>
        <dbReference type="ChEBI" id="CHEBI:57705"/>
    </ligand>
</feature>
<dbReference type="GO" id="GO:0000287">
    <property type="term" value="F:magnesium ion binding"/>
    <property type="evidence" value="ECO:0007669"/>
    <property type="project" value="UniProtKB-UniRule"/>
</dbReference>
<name>A0A2P5SZ90_9GAMM</name>
<dbReference type="GO" id="GO:0005737">
    <property type="term" value="C:cytoplasm"/>
    <property type="evidence" value="ECO:0007669"/>
    <property type="project" value="UniProtKB-SubCell"/>
</dbReference>
<dbReference type="AlphaFoldDB" id="A0A2P5SZ90"/>
<dbReference type="InterPro" id="IPR029044">
    <property type="entry name" value="Nucleotide-diphossugar_trans"/>
</dbReference>
<evidence type="ECO:0000256" key="8">
    <source>
        <dbReference type="ARBA" id="ARBA00022842"/>
    </source>
</evidence>
<protein>
    <recommendedName>
        <fullName evidence="17">Bifunctional protein GlmU</fullName>
    </recommendedName>
    <domain>
        <recommendedName>
            <fullName evidence="17">UDP-N-acetylglucosamine pyrophosphorylase</fullName>
            <ecNumber evidence="17">2.7.7.23</ecNumber>
        </recommendedName>
        <alternativeName>
            <fullName evidence="17">N-acetylglucosamine-1-phosphate uridyltransferase</fullName>
        </alternativeName>
    </domain>
    <domain>
        <recommendedName>
            <fullName evidence="17">Glucosamine-1-phosphate N-acetyltransferase</fullName>
            <ecNumber evidence="17">2.3.1.157</ecNumber>
        </recommendedName>
    </domain>
</protein>
<dbReference type="NCBIfam" id="TIGR01173">
    <property type="entry name" value="glmU"/>
    <property type="match status" value="1"/>
</dbReference>
<dbReference type="GO" id="GO:0009252">
    <property type="term" value="P:peptidoglycan biosynthetic process"/>
    <property type="evidence" value="ECO:0007669"/>
    <property type="project" value="UniProtKB-UniRule"/>
</dbReference>
<evidence type="ECO:0000256" key="11">
    <source>
        <dbReference type="ARBA" id="ARBA00023268"/>
    </source>
</evidence>
<comment type="pathway">
    <text evidence="17">Nucleotide-sugar biosynthesis; UDP-N-acetyl-alpha-D-glucosamine biosynthesis; UDP-N-acetyl-alpha-D-glucosamine from N-acetyl-alpha-D-glucosamine 1-phosphate: step 1/1.</text>
</comment>
<dbReference type="HAMAP" id="MF_01631">
    <property type="entry name" value="GlmU"/>
    <property type="match status" value="1"/>
</dbReference>
<feature type="binding site" evidence="17">
    <location>
        <begin position="386"/>
        <end position="387"/>
    </location>
    <ligand>
        <name>acetyl-CoA</name>
        <dbReference type="ChEBI" id="CHEBI:57288"/>
    </ligand>
</feature>
<reference evidence="20 21" key="1">
    <citation type="journal article" date="2018" name="Genome Biol. Evol.">
        <title>Cladogenesis and Genomic Streamlining in Extracellular Endosymbionts of Tropical Stink Bugs.</title>
        <authorList>
            <person name="Otero-Bravo A."/>
            <person name="Goffredi S."/>
            <person name="Sabree Z.L."/>
        </authorList>
    </citation>
    <scope>NUCLEOTIDE SEQUENCE [LARGE SCALE GENOMIC DNA]</scope>
    <source>
        <strain evidence="20 21">SoEE</strain>
    </source>
</reference>
<dbReference type="GO" id="GO:0000902">
    <property type="term" value="P:cell morphogenesis"/>
    <property type="evidence" value="ECO:0007669"/>
    <property type="project" value="UniProtKB-UniRule"/>
</dbReference>
<comment type="similarity">
    <text evidence="1 17">In the C-terminal section; belongs to the transferase hexapeptide repeat family.</text>
</comment>
<keyword evidence="11 17" id="KW-0511">Multifunctional enzyme</keyword>
<evidence type="ECO:0000256" key="2">
    <source>
        <dbReference type="ARBA" id="ARBA00007947"/>
    </source>
</evidence>
<dbReference type="InterPro" id="IPR056729">
    <property type="entry name" value="GMPPB_C"/>
</dbReference>
<evidence type="ECO:0000256" key="4">
    <source>
        <dbReference type="ARBA" id="ARBA00022679"/>
    </source>
</evidence>
<comment type="caution">
    <text evidence="17">Lacks conserved residue(s) required for the propagation of feature annotation.</text>
</comment>
<comment type="cofactor">
    <cofactor evidence="17">
        <name>Mg(2+)</name>
        <dbReference type="ChEBI" id="CHEBI:18420"/>
    </cofactor>
    <text evidence="17">Binds 1 Mg(2+) ion per subunit.</text>
</comment>
<feature type="region of interest" description="Pyrophosphorylase" evidence="17">
    <location>
        <begin position="1"/>
        <end position="229"/>
    </location>
</feature>
<keyword evidence="3 17" id="KW-0963">Cytoplasm</keyword>
<dbReference type="Gene3D" id="3.90.550.10">
    <property type="entry name" value="Spore Coat Polysaccharide Biosynthesis Protein SpsA, Chain A"/>
    <property type="match status" value="1"/>
</dbReference>
<dbReference type="OrthoDB" id="9775031at2"/>
<dbReference type="CDD" id="cd03353">
    <property type="entry name" value="LbH_GlmU_C"/>
    <property type="match status" value="1"/>
</dbReference>
<comment type="subcellular location">
    <subcellularLocation>
        <location evidence="17">Cytoplasm</location>
    </subcellularLocation>
</comment>
<dbReference type="EC" id="2.7.7.23" evidence="17"/>
<comment type="catalytic activity">
    <reaction evidence="15 17">
        <text>N-acetyl-alpha-D-glucosamine 1-phosphate + UTP + H(+) = UDP-N-acetyl-alpha-D-glucosamine + diphosphate</text>
        <dbReference type="Rhea" id="RHEA:13509"/>
        <dbReference type="ChEBI" id="CHEBI:15378"/>
        <dbReference type="ChEBI" id="CHEBI:33019"/>
        <dbReference type="ChEBI" id="CHEBI:46398"/>
        <dbReference type="ChEBI" id="CHEBI:57705"/>
        <dbReference type="ChEBI" id="CHEBI:57776"/>
        <dbReference type="EC" id="2.7.7.23"/>
    </reaction>
</comment>
<evidence type="ECO:0000256" key="16">
    <source>
        <dbReference type="ARBA" id="ARBA00049628"/>
    </source>
</evidence>
<keyword evidence="9 17" id="KW-0133">Cell shape</keyword>
<dbReference type="GO" id="GO:0009245">
    <property type="term" value="P:lipid A biosynthetic process"/>
    <property type="evidence" value="ECO:0007669"/>
    <property type="project" value="UniProtKB-UniRule"/>
</dbReference>
<dbReference type="InterPro" id="IPR050065">
    <property type="entry name" value="GlmU-like"/>
</dbReference>
<feature type="binding site" evidence="17">
    <location>
        <position position="377"/>
    </location>
    <ligand>
        <name>UDP-N-acetyl-alpha-D-glucosamine</name>
        <dbReference type="ChEBI" id="CHEBI:57705"/>
    </ligand>
</feature>
<dbReference type="SUPFAM" id="SSF51161">
    <property type="entry name" value="Trimeric LpxA-like enzymes"/>
    <property type="match status" value="1"/>
</dbReference>
<keyword evidence="10 17" id="KW-0573">Peptidoglycan synthesis</keyword>
<evidence type="ECO:0000256" key="15">
    <source>
        <dbReference type="ARBA" id="ARBA00048493"/>
    </source>
</evidence>
<feature type="binding site" evidence="17">
    <location>
        <position position="380"/>
    </location>
    <ligand>
        <name>acetyl-CoA</name>
        <dbReference type="ChEBI" id="CHEBI:57288"/>
    </ligand>
</feature>
<feature type="binding site" evidence="17">
    <location>
        <position position="405"/>
    </location>
    <ligand>
        <name>acetyl-CoA</name>
        <dbReference type="ChEBI" id="CHEBI:57288"/>
    </ligand>
</feature>
<comment type="pathway">
    <text evidence="17">Nucleotide-sugar biosynthesis; UDP-N-acetyl-alpha-D-glucosamine biosynthesis; N-acetyl-alpha-D-glucosamine 1-phosphate from alpha-D-glucosamine 6-phosphate (route II): step 2/2.</text>
</comment>
<feature type="binding site" evidence="17">
    <location>
        <position position="351"/>
    </location>
    <ligand>
        <name>UDP-N-acetyl-alpha-D-glucosamine</name>
        <dbReference type="ChEBI" id="CHEBI:57705"/>
    </ligand>
</feature>
<comment type="pathway">
    <text evidence="17">Bacterial outer membrane biogenesis; LPS lipid A biosynthesis.</text>
</comment>
<feature type="domain" description="Mannose-1-phosphate guanyltransferase C-terminal" evidence="19">
    <location>
        <begin position="266"/>
        <end position="340"/>
    </location>
</feature>
<keyword evidence="7 17" id="KW-0677">Repeat</keyword>
<feature type="binding site" evidence="17">
    <location>
        <begin position="81"/>
        <end position="82"/>
    </location>
    <ligand>
        <name>UDP-N-acetyl-alpha-D-glucosamine</name>
        <dbReference type="ChEBI" id="CHEBI:57705"/>
    </ligand>
</feature>
<dbReference type="RefSeq" id="WP_136131272.1">
    <property type="nucleotide sequence ID" value="NZ_PDKT01000006.1"/>
</dbReference>
<dbReference type="UniPathway" id="UPA00113">
    <property type="reaction ID" value="UER00532"/>
</dbReference>